<feature type="compositionally biased region" description="Polar residues" evidence="1">
    <location>
        <begin position="1292"/>
        <end position="1306"/>
    </location>
</feature>
<evidence type="ECO:0000313" key="5">
    <source>
        <dbReference type="EMBL" id="KAF2148440.1"/>
    </source>
</evidence>
<feature type="compositionally biased region" description="Low complexity" evidence="1">
    <location>
        <begin position="1151"/>
        <end position="1182"/>
    </location>
</feature>
<feature type="compositionally biased region" description="Basic and acidic residues" evidence="1">
    <location>
        <begin position="347"/>
        <end position="361"/>
    </location>
</feature>
<dbReference type="EMBL" id="ML996093">
    <property type="protein sequence ID" value="KAF2148440.1"/>
    <property type="molecule type" value="Genomic_DNA"/>
</dbReference>
<dbReference type="Pfam" id="PF24345">
    <property type="entry name" value="PH_24"/>
    <property type="match status" value="1"/>
</dbReference>
<feature type="compositionally biased region" description="Polar residues" evidence="1">
    <location>
        <begin position="1117"/>
        <end position="1144"/>
    </location>
</feature>
<evidence type="ECO:0000259" key="3">
    <source>
        <dbReference type="Pfam" id="PF24344"/>
    </source>
</evidence>
<feature type="compositionally biased region" description="Low complexity" evidence="1">
    <location>
        <begin position="50"/>
        <end position="64"/>
    </location>
</feature>
<dbReference type="OrthoDB" id="5408934at2759"/>
<feature type="compositionally biased region" description="Basic and acidic residues" evidence="1">
    <location>
        <begin position="436"/>
        <end position="446"/>
    </location>
</feature>
<dbReference type="Pfam" id="PF24344">
    <property type="entry name" value="PH_23"/>
    <property type="match status" value="1"/>
</dbReference>
<comment type="caution">
    <text evidence="5">The sequence shown here is derived from an EMBL/GenBank/DDBJ whole genome shotgun (WGS) entry which is preliminary data.</text>
</comment>
<feature type="region of interest" description="Disordered" evidence="1">
    <location>
        <begin position="1685"/>
        <end position="1712"/>
    </location>
</feature>
<feature type="region of interest" description="Disordered" evidence="1">
    <location>
        <begin position="1"/>
        <end position="496"/>
    </location>
</feature>
<feature type="compositionally biased region" description="Basic residues" evidence="1">
    <location>
        <begin position="242"/>
        <end position="251"/>
    </location>
</feature>
<organism evidence="5 6">
    <name type="scientific">Myriangium duriaei CBS 260.36</name>
    <dbReference type="NCBI Taxonomy" id="1168546"/>
    <lineage>
        <taxon>Eukaryota</taxon>
        <taxon>Fungi</taxon>
        <taxon>Dikarya</taxon>
        <taxon>Ascomycota</taxon>
        <taxon>Pezizomycotina</taxon>
        <taxon>Dothideomycetes</taxon>
        <taxon>Dothideomycetidae</taxon>
        <taxon>Myriangiales</taxon>
        <taxon>Myriangiaceae</taxon>
        <taxon>Myriangium</taxon>
    </lineage>
</organism>
<feature type="region of interest" description="Disordered" evidence="1">
    <location>
        <begin position="988"/>
        <end position="1041"/>
    </location>
</feature>
<dbReference type="Proteomes" id="UP000799439">
    <property type="component" value="Unassembled WGS sequence"/>
</dbReference>
<dbReference type="Pfam" id="PF24340">
    <property type="entry name" value="DH_2"/>
    <property type="match status" value="1"/>
</dbReference>
<feature type="compositionally biased region" description="Polar residues" evidence="1">
    <location>
        <begin position="1378"/>
        <end position="1408"/>
    </location>
</feature>
<feature type="compositionally biased region" description="Basic and acidic residues" evidence="1">
    <location>
        <begin position="154"/>
        <end position="165"/>
    </location>
</feature>
<feature type="compositionally biased region" description="Basic and acidic residues" evidence="1">
    <location>
        <begin position="295"/>
        <end position="309"/>
    </location>
</feature>
<feature type="region of interest" description="Disordered" evidence="1">
    <location>
        <begin position="1580"/>
        <end position="1604"/>
    </location>
</feature>
<feature type="domain" description="PH" evidence="4">
    <location>
        <begin position="1404"/>
        <end position="1547"/>
    </location>
</feature>
<feature type="compositionally biased region" description="Basic and acidic residues" evidence="1">
    <location>
        <begin position="65"/>
        <end position="76"/>
    </location>
</feature>
<feature type="compositionally biased region" description="Polar residues" evidence="1">
    <location>
        <begin position="447"/>
        <end position="470"/>
    </location>
</feature>
<feature type="compositionally biased region" description="Low complexity" evidence="1">
    <location>
        <begin position="995"/>
        <end position="1008"/>
    </location>
</feature>
<feature type="compositionally biased region" description="Polar residues" evidence="1">
    <location>
        <begin position="1243"/>
        <end position="1259"/>
    </location>
</feature>
<reference evidence="5" key="1">
    <citation type="journal article" date="2020" name="Stud. Mycol.">
        <title>101 Dothideomycetes genomes: a test case for predicting lifestyles and emergence of pathogens.</title>
        <authorList>
            <person name="Haridas S."/>
            <person name="Albert R."/>
            <person name="Binder M."/>
            <person name="Bloem J."/>
            <person name="Labutti K."/>
            <person name="Salamov A."/>
            <person name="Andreopoulos B."/>
            <person name="Baker S."/>
            <person name="Barry K."/>
            <person name="Bills G."/>
            <person name="Bluhm B."/>
            <person name="Cannon C."/>
            <person name="Castanera R."/>
            <person name="Culley D."/>
            <person name="Daum C."/>
            <person name="Ezra D."/>
            <person name="Gonzalez J."/>
            <person name="Henrissat B."/>
            <person name="Kuo A."/>
            <person name="Liang C."/>
            <person name="Lipzen A."/>
            <person name="Lutzoni F."/>
            <person name="Magnuson J."/>
            <person name="Mondo S."/>
            <person name="Nolan M."/>
            <person name="Ohm R."/>
            <person name="Pangilinan J."/>
            <person name="Park H.-J."/>
            <person name="Ramirez L."/>
            <person name="Alfaro M."/>
            <person name="Sun H."/>
            <person name="Tritt A."/>
            <person name="Yoshinaga Y."/>
            <person name="Zwiers L.-H."/>
            <person name="Turgeon B."/>
            <person name="Goodwin S."/>
            <person name="Spatafora J."/>
            <person name="Crous P."/>
            <person name="Grigoriev I."/>
        </authorList>
    </citation>
    <scope>NUCLEOTIDE SEQUENCE</scope>
    <source>
        <strain evidence="5">CBS 260.36</strain>
    </source>
</reference>
<evidence type="ECO:0000313" key="6">
    <source>
        <dbReference type="Proteomes" id="UP000799439"/>
    </source>
</evidence>
<feature type="compositionally biased region" description="Pro residues" evidence="1">
    <location>
        <begin position="1368"/>
        <end position="1377"/>
    </location>
</feature>
<evidence type="ECO:0000259" key="4">
    <source>
        <dbReference type="Pfam" id="PF24345"/>
    </source>
</evidence>
<feature type="compositionally biased region" description="Basic and acidic residues" evidence="1">
    <location>
        <begin position="472"/>
        <end position="483"/>
    </location>
</feature>
<feature type="compositionally biased region" description="Polar residues" evidence="1">
    <location>
        <begin position="1594"/>
        <end position="1604"/>
    </location>
</feature>
<keyword evidence="6" id="KW-1185">Reference proteome</keyword>
<sequence>MPFEPIAAGRLPPTPEKHLNLSKQDAAYRPATVKQKVKQWQGDGGGVVETTTPQGKTPKTPTGAGKKESHTPKDKTPLPATTKPFDIVTDLKTGQHAIVKSRPPPKRTSPKTKVKTPVATFDPERKAWVRKRSSKPADHVTSEMKIATSPKKRVVSDSHWRKDRTGAPPKPPQDPRYISIDDVKPRKIIAQKSTPDFRPKPLDTKASPSIPWAVRKPAQEKSTWTTWNPAKDPVYQATVAPKRQRSRSRSRERRDDNSSVNVGHTSHKMNGASQKTPRKTSNRPSFGSASTARPVDVRRSPAAKHESTARKPQTPMSPSEADTEDPFSLASPIPDDSISRRGAPKTAPERLTRTDPRRDPSTRGASGAAPLFDRNGLVTKDRAKPDPPPKVSGNRIESWLGGQHDPFWTETASMIDDRSAPSPIPEPLRPKKREPKRQPSADREPLRSSTQNRQFSFEQGDEYSSPQTRKISPRDKENADRAQKYSPQPRSRMQSEEFRNAINMDSSEGIGLGINMRREFPSTGKPLSTIASVVTEQTKHMGKHMPSQVAGSYAASTISLTTIGGGGAAVPERKKSPSLKRRLTKHDDLMTVLSATGGAPSLVSARSFRVQKAKLDKITIEGTMKELVEEEARYQSELQTLVDGVIPALLSSVLSKSGSAKSPNLFDKDGNRAKVTQPIVDMGVALERLKSQHKRISQTNPAALLIWAQNAARIYDDYIKAWRMGFNDVVVNVPKDDKGGWHQGLARNAAGDLLSAKGDRIDVAFLLKRPLVRVKNLTTTFRAINYCKPSTDAEAISDRYHALVLAARKKSSDELARLEDEAANSIDPTRARDPRSLAPLAGVRIDQTRSVRARDYFEMNLRHTTGQQLDCAIEIFIRDNEANPDNGGDVLICEVSDAGRWLLFPPIVQDMVSARRGKSDFDLIMMIRGVSSDGSDWSELLTLHSSSEDAVDEWASMLADGPMPPSPSHTAFTMTPNLDPITPLEDLIPKPLTPRPRSVVSSPQPLSPARSEKPNVTFKSRTPSPKEVEIPIGEQARKTSKRWSFSIGGAAADLLNQATPGVFKRTSGQYPPVSMDNRRVSPNLPGQRSSRVDRPGDPYAYTDKAAAKDVSSRPALSRSTATRSSHTPTKSAPASPRSDFTASTVRDRSPIRPAAARRPSLSRSRPTGASSNTSRSSRSEYSVWMPSTSDHLSDEEAISDEESGYLPPRSPVRPTMHLRTASVPSTDMPTIPKLRRKELLAQTPRSAQNKADGSNLSSDVSRDAPSSAPGKLQKMAGGLKTAPKSDIKMSAETPTKPKSSFFSTPNFLKRNRRPSSPLKRQYTVSTKKGDSESEYSDSDISDDDSLSSHSSDEDEKYDTFDADKSPVVSPPLFPRKTPPQSLASFSGPSLGPSNSASQGPYRSVPQQASDTCTKTVANIFSWSDRGIWDPLHPVEVSVVVSPGLIEAFSMSEAALVPSKSEDGLEASPSRFGIKPLVALELTPLVPLRRGTALDISIRSPPTSNSQIASSSNVMFRSRSPEECEHLYNLINQARINNATYIALQNARPAEAMGTWAAQMDRRNAMRSASSNSWFGLGSRRGSTYRSNSVRKRTASTAASESSVGTMNTAFSALRRLSGSGPRLFSRKFDTSTNSESLSSGYATPNGVGGLGAEGTLGIKERKIRLYRREMGGKWRDMGSARLSIMAPSSGLSGTASPERPGSSPGPVGKGKRVLVRGTTKGEILLDVTLGESSFERVARTGIAVSVWRDNEGEGDVGRVKDTGGVGAGRMDVYMVQMKSERDAAYTFGLVGKLRY</sequence>
<feature type="region of interest" description="Disordered" evidence="1">
    <location>
        <begin position="1063"/>
        <end position="1408"/>
    </location>
</feature>
<feature type="compositionally biased region" description="Acidic residues" evidence="1">
    <location>
        <begin position="1332"/>
        <end position="1345"/>
    </location>
</feature>
<feature type="domain" description="PH" evidence="3">
    <location>
        <begin position="825"/>
        <end position="965"/>
    </location>
</feature>
<dbReference type="InterPro" id="IPR056222">
    <property type="entry name" value="PH_23"/>
</dbReference>
<proteinExistence type="predicted"/>
<feature type="compositionally biased region" description="Polar residues" evidence="1">
    <location>
        <begin position="282"/>
        <end position="291"/>
    </location>
</feature>
<feature type="domain" description="DBL homology" evidence="2">
    <location>
        <begin position="616"/>
        <end position="810"/>
    </location>
</feature>
<evidence type="ECO:0000256" key="1">
    <source>
        <dbReference type="SAM" id="MobiDB-lite"/>
    </source>
</evidence>
<dbReference type="InterPro" id="IPR056223">
    <property type="entry name" value="PH_24"/>
</dbReference>
<name>A0A9P4MC81_9PEZI</name>
<gene>
    <name evidence="5" type="ORF">K461DRAFT_297853</name>
</gene>
<accession>A0A9P4MC81</accession>
<evidence type="ECO:0000259" key="2">
    <source>
        <dbReference type="Pfam" id="PF24340"/>
    </source>
</evidence>
<feature type="compositionally biased region" description="Acidic residues" evidence="1">
    <location>
        <begin position="1193"/>
        <end position="1203"/>
    </location>
</feature>
<dbReference type="InterPro" id="IPR056416">
    <property type="entry name" value="DH_2_fung"/>
</dbReference>
<feature type="compositionally biased region" description="Basic residues" evidence="1">
    <location>
        <begin position="103"/>
        <end position="114"/>
    </location>
</feature>
<protein>
    <recommendedName>
        <fullName evidence="7">DH domain-containing protein</fullName>
    </recommendedName>
</protein>
<evidence type="ECO:0008006" key="7">
    <source>
        <dbReference type="Google" id="ProtNLM"/>
    </source>
</evidence>